<dbReference type="EMBL" id="SNWD01000012">
    <property type="protein sequence ID" value="TDN79629.1"/>
    <property type="molecule type" value="Genomic_DNA"/>
</dbReference>
<dbReference type="Proteomes" id="UP000295493">
    <property type="component" value="Unassembled WGS sequence"/>
</dbReference>
<dbReference type="OrthoDB" id="9802264at2"/>
<name>A0A4R6FED3_9SPHN</name>
<accession>A0A4R6FED3</accession>
<dbReference type="PROSITE" id="PS00211">
    <property type="entry name" value="ABC_TRANSPORTER_1"/>
    <property type="match status" value="1"/>
</dbReference>
<evidence type="ECO:0000313" key="6">
    <source>
        <dbReference type="Proteomes" id="UP000295493"/>
    </source>
</evidence>
<dbReference type="GO" id="GO:0005524">
    <property type="term" value="F:ATP binding"/>
    <property type="evidence" value="ECO:0007669"/>
    <property type="project" value="UniProtKB-KW"/>
</dbReference>
<dbReference type="RefSeq" id="WP_037508633.1">
    <property type="nucleotide sequence ID" value="NZ_BMLU01000019.1"/>
</dbReference>
<keyword evidence="6" id="KW-1185">Reference proteome</keyword>
<evidence type="ECO:0000256" key="2">
    <source>
        <dbReference type="ARBA" id="ARBA00022741"/>
    </source>
</evidence>
<sequence>MTGDAPDRGSAAPPIRVTGLRTEFGDTLIHDDLNLDVKAGEILGLVGGSGSGKSVLLNTILGLKTPDAGKVELFGHDIQEGGERDEVERRIGVLFQNGALFSALTVQENVEAPFLEHSDLPMELVGKLAALKIKLAGLPEDAGAKKPAELSGGMRKRAGIARAIALDPALLFLDEPTSGLDPIAANEFDELIRTLRDALGLTVFLITHDLDTLHAICDRVAVLAERKVIAVAPVEDLERSEHPWVRDFFQGPRGRAAQRTYN</sequence>
<evidence type="ECO:0000256" key="1">
    <source>
        <dbReference type="ARBA" id="ARBA00022448"/>
    </source>
</evidence>
<evidence type="ECO:0000313" key="5">
    <source>
        <dbReference type="EMBL" id="TDN79629.1"/>
    </source>
</evidence>
<dbReference type="InterPro" id="IPR003439">
    <property type="entry name" value="ABC_transporter-like_ATP-bd"/>
</dbReference>
<dbReference type="GO" id="GO:0016887">
    <property type="term" value="F:ATP hydrolysis activity"/>
    <property type="evidence" value="ECO:0007669"/>
    <property type="project" value="InterPro"/>
</dbReference>
<keyword evidence="1" id="KW-0813">Transport</keyword>
<dbReference type="Gene3D" id="3.40.50.300">
    <property type="entry name" value="P-loop containing nucleotide triphosphate hydrolases"/>
    <property type="match status" value="1"/>
</dbReference>
<proteinExistence type="predicted"/>
<dbReference type="PANTHER" id="PTHR43023:SF3">
    <property type="entry name" value="PROTEIN TRIGALACTOSYLDIACYLGLYCEROL 3, CHLOROPLASTIC"/>
    <property type="match status" value="1"/>
</dbReference>
<organism evidence="5 6">
    <name type="scientific">Stakelama pacifica</name>
    <dbReference type="NCBI Taxonomy" id="517720"/>
    <lineage>
        <taxon>Bacteria</taxon>
        <taxon>Pseudomonadati</taxon>
        <taxon>Pseudomonadota</taxon>
        <taxon>Alphaproteobacteria</taxon>
        <taxon>Sphingomonadales</taxon>
        <taxon>Sphingomonadaceae</taxon>
        <taxon>Stakelama</taxon>
    </lineage>
</organism>
<dbReference type="Pfam" id="PF00005">
    <property type="entry name" value="ABC_tran"/>
    <property type="match status" value="1"/>
</dbReference>
<feature type="domain" description="ABC transporter" evidence="4">
    <location>
        <begin position="15"/>
        <end position="250"/>
    </location>
</feature>
<dbReference type="InterPro" id="IPR017871">
    <property type="entry name" value="ABC_transporter-like_CS"/>
</dbReference>
<reference evidence="5 6" key="1">
    <citation type="submission" date="2019-03" db="EMBL/GenBank/DDBJ databases">
        <title>Genomic Encyclopedia of Type Strains, Phase IV (KMG-IV): sequencing the most valuable type-strain genomes for metagenomic binning, comparative biology and taxonomic classification.</title>
        <authorList>
            <person name="Goeker M."/>
        </authorList>
    </citation>
    <scope>NUCLEOTIDE SEQUENCE [LARGE SCALE GENOMIC DNA]</scope>
    <source>
        <strain evidence="5 6">DSM 25059</strain>
    </source>
</reference>
<dbReference type="InterPro" id="IPR003593">
    <property type="entry name" value="AAA+_ATPase"/>
</dbReference>
<protein>
    <submittedName>
        <fullName evidence="5">Phospholipid/cholesterol/gamma-HCH transport system ATP-binding protein</fullName>
    </submittedName>
</protein>
<gene>
    <name evidence="5" type="ORF">EV664_112108</name>
</gene>
<keyword evidence="2" id="KW-0547">Nucleotide-binding</keyword>
<evidence type="ECO:0000259" key="4">
    <source>
        <dbReference type="PROSITE" id="PS50893"/>
    </source>
</evidence>
<dbReference type="PANTHER" id="PTHR43023">
    <property type="entry name" value="PROTEIN TRIGALACTOSYLDIACYLGLYCEROL 3, CHLOROPLASTIC"/>
    <property type="match status" value="1"/>
</dbReference>
<dbReference type="AlphaFoldDB" id="A0A4R6FED3"/>
<evidence type="ECO:0000256" key="3">
    <source>
        <dbReference type="ARBA" id="ARBA00022840"/>
    </source>
</evidence>
<comment type="caution">
    <text evidence="5">The sequence shown here is derived from an EMBL/GenBank/DDBJ whole genome shotgun (WGS) entry which is preliminary data.</text>
</comment>
<keyword evidence="3 5" id="KW-0067">ATP-binding</keyword>
<dbReference type="SMART" id="SM00382">
    <property type="entry name" value="AAA"/>
    <property type="match status" value="1"/>
</dbReference>
<dbReference type="InterPro" id="IPR027417">
    <property type="entry name" value="P-loop_NTPase"/>
</dbReference>
<dbReference type="SUPFAM" id="SSF52540">
    <property type="entry name" value="P-loop containing nucleoside triphosphate hydrolases"/>
    <property type="match status" value="1"/>
</dbReference>
<dbReference type="PROSITE" id="PS50893">
    <property type="entry name" value="ABC_TRANSPORTER_2"/>
    <property type="match status" value="1"/>
</dbReference>